<feature type="transmembrane region" description="Helical" evidence="6">
    <location>
        <begin position="93"/>
        <end position="115"/>
    </location>
</feature>
<reference evidence="7" key="1">
    <citation type="submission" date="2024-06" db="EMBL/GenBank/DDBJ databases">
        <authorList>
            <person name="Liu X."/>
            <person name="Lenzi L."/>
            <person name="Haldenby T S."/>
            <person name="Uol C."/>
        </authorList>
    </citation>
    <scope>NUCLEOTIDE SEQUENCE</scope>
</reference>
<evidence type="ECO:0008006" key="9">
    <source>
        <dbReference type="Google" id="ProtNLM"/>
    </source>
</evidence>
<dbReference type="CDD" id="cd10430">
    <property type="entry name" value="BI-1"/>
    <property type="match status" value="1"/>
</dbReference>
<name>A0AAV2SXB8_CALDB</name>
<proteinExistence type="inferred from homology"/>
<dbReference type="AlphaFoldDB" id="A0AAV2SXB8"/>
<dbReference type="Proteomes" id="UP001497525">
    <property type="component" value="Unassembled WGS sequence"/>
</dbReference>
<dbReference type="GO" id="GO:0019899">
    <property type="term" value="F:enzyme binding"/>
    <property type="evidence" value="ECO:0007669"/>
    <property type="project" value="TreeGrafter"/>
</dbReference>
<dbReference type="Pfam" id="PF01027">
    <property type="entry name" value="Bax1-I"/>
    <property type="match status" value="1"/>
</dbReference>
<feature type="transmembrane region" description="Helical" evidence="6">
    <location>
        <begin position="121"/>
        <end position="141"/>
    </location>
</feature>
<evidence type="ECO:0000256" key="2">
    <source>
        <dbReference type="ARBA" id="ARBA00010350"/>
    </source>
</evidence>
<organism evidence="7 8">
    <name type="scientific">Calicophoron daubneyi</name>
    <name type="common">Rumen fluke</name>
    <name type="synonym">Paramphistomum daubneyi</name>
    <dbReference type="NCBI Taxonomy" id="300641"/>
    <lineage>
        <taxon>Eukaryota</taxon>
        <taxon>Metazoa</taxon>
        <taxon>Spiralia</taxon>
        <taxon>Lophotrochozoa</taxon>
        <taxon>Platyhelminthes</taxon>
        <taxon>Trematoda</taxon>
        <taxon>Digenea</taxon>
        <taxon>Plagiorchiida</taxon>
        <taxon>Pronocephalata</taxon>
        <taxon>Paramphistomoidea</taxon>
        <taxon>Paramphistomidae</taxon>
        <taxon>Calicophoron</taxon>
    </lineage>
</organism>
<keyword evidence="5 6" id="KW-0472">Membrane</keyword>
<accession>A0AAV2SXB8</accession>
<feature type="transmembrane region" description="Helical" evidence="6">
    <location>
        <begin position="33"/>
        <end position="52"/>
    </location>
</feature>
<dbReference type="GO" id="GO:2001234">
    <property type="term" value="P:negative regulation of apoptotic signaling pathway"/>
    <property type="evidence" value="ECO:0007669"/>
    <property type="project" value="TreeGrafter"/>
</dbReference>
<dbReference type="PANTHER" id="PTHR23291:SF32">
    <property type="entry name" value="BAX INHIBITOR 1"/>
    <property type="match status" value="1"/>
</dbReference>
<dbReference type="PANTHER" id="PTHR23291">
    <property type="entry name" value="BAX INHIBITOR-RELATED"/>
    <property type="match status" value="1"/>
</dbReference>
<evidence type="ECO:0000313" key="8">
    <source>
        <dbReference type="Proteomes" id="UP001497525"/>
    </source>
</evidence>
<comment type="subcellular location">
    <subcellularLocation>
        <location evidence="1">Membrane</location>
        <topology evidence="1">Multi-pass membrane protein</topology>
    </subcellularLocation>
</comment>
<comment type="caution">
    <text evidence="7">The sequence shown here is derived from an EMBL/GenBank/DDBJ whole genome shotgun (WGS) entry which is preliminary data.</text>
</comment>
<evidence type="ECO:0000313" key="7">
    <source>
        <dbReference type="EMBL" id="CAL5129788.1"/>
    </source>
</evidence>
<feature type="transmembrane region" description="Helical" evidence="6">
    <location>
        <begin position="64"/>
        <end position="81"/>
    </location>
</feature>
<dbReference type="GO" id="GO:0033119">
    <property type="term" value="P:negative regulation of RNA splicing"/>
    <property type="evidence" value="ECO:0007669"/>
    <property type="project" value="TreeGrafter"/>
</dbReference>
<evidence type="ECO:0000256" key="6">
    <source>
        <dbReference type="RuleBase" id="RU004379"/>
    </source>
</evidence>
<keyword evidence="4 6" id="KW-1133">Transmembrane helix</keyword>
<evidence type="ECO:0000256" key="3">
    <source>
        <dbReference type="ARBA" id="ARBA00022692"/>
    </source>
</evidence>
<feature type="transmembrane region" description="Helical" evidence="6">
    <location>
        <begin position="182"/>
        <end position="199"/>
    </location>
</feature>
<evidence type="ECO:0000256" key="5">
    <source>
        <dbReference type="ARBA" id="ARBA00023136"/>
    </source>
</evidence>
<dbReference type="GO" id="GO:0034620">
    <property type="term" value="P:cellular response to unfolded protein"/>
    <property type="evidence" value="ECO:0007669"/>
    <property type="project" value="TreeGrafter"/>
</dbReference>
<feature type="transmembrane region" description="Helical" evidence="6">
    <location>
        <begin position="148"/>
        <end position="170"/>
    </location>
</feature>
<dbReference type="GO" id="GO:0031966">
    <property type="term" value="C:mitochondrial membrane"/>
    <property type="evidence" value="ECO:0007669"/>
    <property type="project" value="TreeGrafter"/>
</dbReference>
<sequence>MDRFTRTASRFNLRTLLNFNDIDKDIQLHLKNVYSTLTLGLMVAAAAAYAFMLSPVLQSMTTTVAVLSFISTVGSMLYILFKEHSYENISARLTAFAIFAFGTGLGLGPLVWTVAAINPDTIPTALLGTALIFVSFTLASLFTRKRYFLFIGAILMTSISMLSTFSFMNLFIRSPALYQAELYIGLGIFCLFIIFDTQLMVEKRRSGDTDFIWHALDLFVDFVSIFRHLLVILNSKKNRRNNEE</sequence>
<protein>
    <recommendedName>
        <fullName evidence="9">Bax inhibitor 1</fullName>
    </recommendedName>
</protein>
<comment type="similarity">
    <text evidence="2 6">Belongs to the BI1 family.</text>
</comment>
<dbReference type="InterPro" id="IPR006214">
    <property type="entry name" value="Bax_inhibitor_1-related"/>
</dbReference>
<evidence type="ECO:0000256" key="1">
    <source>
        <dbReference type="ARBA" id="ARBA00004141"/>
    </source>
</evidence>
<evidence type="ECO:0000256" key="4">
    <source>
        <dbReference type="ARBA" id="ARBA00022989"/>
    </source>
</evidence>
<gene>
    <name evidence="7" type="ORF">CDAUBV1_LOCUS1232</name>
</gene>
<dbReference type="EMBL" id="CAXLJL010000036">
    <property type="protein sequence ID" value="CAL5129788.1"/>
    <property type="molecule type" value="Genomic_DNA"/>
</dbReference>
<keyword evidence="3 6" id="KW-0812">Transmembrane</keyword>